<feature type="transmembrane region" description="Helical" evidence="7">
    <location>
        <begin position="56"/>
        <end position="75"/>
    </location>
</feature>
<dbReference type="InterPro" id="IPR010290">
    <property type="entry name" value="TM_effector"/>
</dbReference>
<keyword evidence="5 7" id="KW-1133">Transmembrane helix</keyword>
<dbReference type="InterPro" id="IPR036259">
    <property type="entry name" value="MFS_trans_sf"/>
</dbReference>
<dbReference type="InterPro" id="IPR020846">
    <property type="entry name" value="MFS_dom"/>
</dbReference>
<feature type="non-terminal residue" evidence="9">
    <location>
        <position position="1"/>
    </location>
</feature>
<feature type="transmembrane region" description="Helical" evidence="7">
    <location>
        <begin position="25"/>
        <end position="44"/>
    </location>
</feature>
<protein>
    <recommendedName>
        <fullName evidence="8">Major facilitator superfamily (MFS) profile domain-containing protein</fullName>
    </recommendedName>
</protein>
<dbReference type="GO" id="GO:0005886">
    <property type="term" value="C:plasma membrane"/>
    <property type="evidence" value="ECO:0007669"/>
    <property type="project" value="UniProtKB-SubCell"/>
</dbReference>
<keyword evidence="6 7" id="KW-0472">Membrane</keyword>
<dbReference type="PANTHER" id="PTHR23513:SF6">
    <property type="entry name" value="MAJOR FACILITATOR SUPERFAMILY ASSOCIATED DOMAIN-CONTAINING PROTEIN"/>
    <property type="match status" value="1"/>
</dbReference>
<comment type="subcellular location">
    <subcellularLocation>
        <location evidence="1">Cell membrane</location>
        <topology evidence="1">Multi-pass membrane protein</topology>
    </subcellularLocation>
</comment>
<feature type="transmembrane region" description="Helical" evidence="7">
    <location>
        <begin position="163"/>
        <end position="194"/>
    </location>
</feature>
<dbReference type="PROSITE" id="PS50850">
    <property type="entry name" value="MFS"/>
    <property type="match status" value="1"/>
</dbReference>
<accession>A0A381UI19</accession>
<evidence type="ECO:0000256" key="5">
    <source>
        <dbReference type="ARBA" id="ARBA00022989"/>
    </source>
</evidence>
<reference evidence="9" key="1">
    <citation type="submission" date="2018-05" db="EMBL/GenBank/DDBJ databases">
        <authorList>
            <person name="Lanie J.A."/>
            <person name="Ng W.-L."/>
            <person name="Kazmierczak K.M."/>
            <person name="Andrzejewski T.M."/>
            <person name="Davidsen T.M."/>
            <person name="Wayne K.J."/>
            <person name="Tettelin H."/>
            <person name="Glass J.I."/>
            <person name="Rusch D."/>
            <person name="Podicherti R."/>
            <person name="Tsui H.-C.T."/>
            <person name="Winkler M.E."/>
        </authorList>
    </citation>
    <scope>NUCLEOTIDE SEQUENCE</scope>
</reference>
<evidence type="ECO:0000256" key="2">
    <source>
        <dbReference type="ARBA" id="ARBA00022448"/>
    </source>
</evidence>
<feature type="transmembrane region" description="Helical" evidence="7">
    <location>
        <begin position="87"/>
        <end position="107"/>
    </location>
</feature>
<evidence type="ECO:0000256" key="4">
    <source>
        <dbReference type="ARBA" id="ARBA00022692"/>
    </source>
</evidence>
<feature type="transmembrane region" description="Helical" evidence="7">
    <location>
        <begin position="356"/>
        <end position="379"/>
    </location>
</feature>
<evidence type="ECO:0000259" key="8">
    <source>
        <dbReference type="PROSITE" id="PS50850"/>
    </source>
</evidence>
<feature type="domain" description="Major facilitator superfamily (MFS) profile" evidence="8">
    <location>
        <begin position="227"/>
        <end position="412"/>
    </location>
</feature>
<keyword evidence="2" id="KW-0813">Transport</keyword>
<dbReference type="GO" id="GO:0022857">
    <property type="term" value="F:transmembrane transporter activity"/>
    <property type="evidence" value="ECO:0007669"/>
    <property type="project" value="InterPro"/>
</dbReference>
<dbReference type="AlphaFoldDB" id="A0A381UI19"/>
<feature type="transmembrane region" description="Helical" evidence="7">
    <location>
        <begin position="322"/>
        <end position="344"/>
    </location>
</feature>
<sequence length="412" mass="43456">VSQESIGRGRRGVPPALRYPNYRNYWFGMLGAVGGYQVFLFSQLWLVHKLTGSTVYLGYVGLANALPAIGLNLVGGVSADRLDRTRLVVITQVLAASVVGGLGIITASELVEPWHVLVVAGLVSGINAFNEPARLSLYPQFVPEEALMSAVALNSSVWQGSRVVAPAIAGVIIAVFDTGVALFFAAAGMAWLAIMLRGAPSVRSESVSRSPFADALEGLRYIRRNRAILVLIGMSFFNSFFGMAYTFMMPVFAVDILDVGSTGQGYLLSASGIGSLSATLWFTTRSTIRNRGRLIVVGAIVAGLALVAFSLTAGYVGSMVLGLSLMLAVGAFTSIYILVTVTSLQTAVSEDLRGRVMGFFSMTWSMMPLGGMFVGGIAALVGTPWAVAIGGLAVMGFAVTAALFNPALRRLT</sequence>
<evidence type="ECO:0000256" key="1">
    <source>
        <dbReference type="ARBA" id="ARBA00004651"/>
    </source>
</evidence>
<dbReference type="PANTHER" id="PTHR23513">
    <property type="entry name" value="INTEGRAL MEMBRANE EFFLUX PROTEIN-RELATED"/>
    <property type="match status" value="1"/>
</dbReference>
<dbReference type="CDD" id="cd06173">
    <property type="entry name" value="MFS_MefA_like"/>
    <property type="match status" value="1"/>
</dbReference>
<feature type="transmembrane region" description="Helical" evidence="7">
    <location>
        <begin position="294"/>
        <end position="316"/>
    </location>
</feature>
<feature type="transmembrane region" description="Helical" evidence="7">
    <location>
        <begin position="265"/>
        <end position="282"/>
    </location>
</feature>
<evidence type="ECO:0000256" key="3">
    <source>
        <dbReference type="ARBA" id="ARBA00022475"/>
    </source>
</evidence>
<organism evidence="9">
    <name type="scientific">marine metagenome</name>
    <dbReference type="NCBI Taxonomy" id="408172"/>
    <lineage>
        <taxon>unclassified sequences</taxon>
        <taxon>metagenomes</taxon>
        <taxon>ecological metagenomes</taxon>
    </lineage>
</organism>
<name>A0A381UI19_9ZZZZ</name>
<gene>
    <name evidence="9" type="ORF">METZ01_LOCUS80468</name>
</gene>
<keyword evidence="3" id="KW-1003">Cell membrane</keyword>
<proteinExistence type="predicted"/>
<evidence type="ECO:0000313" key="9">
    <source>
        <dbReference type="EMBL" id="SVA27614.1"/>
    </source>
</evidence>
<evidence type="ECO:0000256" key="6">
    <source>
        <dbReference type="ARBA" id="ARBA00023136"/>
    </source>
</evidence>
<feature type="transmembrane region" description="Helical" evidence="7">
    <location>
        <begin position="228"/>
        <end position="253"/>
    </location>
</feature>
<evidence type="ECO:0000256" key="7">
    <source>
        <dbReference type="SAM" id="Phobius"/>
    </source>
</evidence>
<dbReference type="EMBL" id="UINC01006452">
    <property type="protein sequence ID" value="SVA27614.1"/>
    <property type="molecule type" value="Genomic_DNA"/>
</dbReference>
<dbReference type="Pfam" id="PF05977">
    <property type="entry name" value="MFS_3"/>
    <property type="match status" value="1"/>
</dbReference>
<dbReference type="SUPFAM" id="SSF103473">
    <property type="entry name" value="MFS general substrate transporter"/>
    <property type="match status" value="1"/>
</dbReference>
<keyword evidence="4 7" id="KW-0812">Transmembrane</keyword>
<feature type="transmembrane region" description="Helical" evidence="7">
    <location>
        <begin position="385"/>
        <end position="404"/>
    </location>
</feature>
<dbReference type="Gene3D" id="1.20.1250.20">
    <property type="entry name" value="MFS general substrate transporter like domains"/>
    <property type="match status" value="1"/>
</dbReference>